<keyword evidence="1" id="KW-0255">Endonuclease</keyword>
<evidence type="ECO:0000313" key="3">
    <source>
        <dbReference type="EMBL" id="AQN32107.1"/>
    </source>
</evidence>
<dbReference type="GO" id="GO:0004519">
    <property type="term" value="F:endonuclease activity"/>
    <property type="evidence" value="ECO:0007669"/>
    <property type="project" value="UniProtKB-KW"/>
</dbReference>
<dbReference type="EMBL" id="KX501135">
    <property type="protein sequence ID" value="AQN32091.1"/>
    <property type="molecule type" value="Genomic_DNA"/>
</dbReference>
<reference evidence="1" key="1">
    <citation type="journal article" date="2016" name="Microbiome">
        <title>Transmission of viruses via our microbiomes.</title>
        <authorList>
            <person name="Ly M."/>
            <person name="Jones M.B."/>
            <person name="Abeles S.R."/>
            <person name="Santiago-Rodriguez T.M."/>
            <person name="Gao J."/>
            <person name="Chan I.C."/>
            <person name="Ghose C."/>
            <person name="Pride D.T."/>
        </authorList>
    </citation>
    <scope>NUCLEOTIDE SEQUENCE</scope>
    <source>
        <strain evidence="1">CA39E</strain>
        <strain evidence="2">CA40A</strain>
        <strain evidence="3">CA40B</strain>
        <strain evidence="4">CA40C</strain>
        <strain evidence="5">CA40D</strain>
        <strain evidence="6">CA40E</strain>
    </source>
</reference>
<keyword evidence="1" id="KW-0540">Nuclease</keyword>
<evidence type="ECO:0000313" key="6">
    <source>
        <dbReference type="EMBL" id="AQN32155.1"/>
    </source>
</evidence>
<sequence length="279" mass="32626">MREPSIHISKSIFIKILKKEGVKISQSKIDSIFTTARNYSLDHRSILKNNKKNQKILSRRTQSTVGNANMLADIIYSIRIKLKHVGVTKIKQTDNQWAQIRELVPIIDEFCSYYKFLNKRQGYIQFVEIGLNLMGNSNRPNYSYCANWMLQKASWISTYYGAIKEISEDNYKEETNEIYNCYINKILEMTGISNNYKKNPTDYVNFIHARKLADKIGVDYKIFMDSQFEALSFCNGIPKLEDLGNEKAQQRLTQFISKHGLIIRKKINLTQNDWDSFKK</sequence>
<keyword evidence="1" id="KW-0378">Hydrolase</keyword>
<dbReference type="EMBL" id="KX501136">
    <property type="protein sequence ID" value="AQN32107.1"/>
    <property type="molecule type" value="Genomic_DNA"/>
</dbReference>
<dbReference type="EMBL" id="KX501137">
    <property type="protein sequence ID" value="AQN32123.1"/>
    <property type="molecule type" value="Genomic_DNA"/>
</dbReference>
<dbReference type="EMBL" id="KX501138">
    <property type="protein sequence ID" value="AQN32139.1"/>
    <property type="molecule type" value="Genomic_DNA"/>
</dbReference>
<accession>A0A1Q1PVI0</accession>
<evidence type="ECO:0000313" key="2">
    <source>
        <dbReference type="EMBL" id="AQN32091.1"/>
    </source>
</evidence>
<evidence type="ECO:0000313" key="4">
    <source>
        <dbReference type="EMBL" id="AQN32123.1"/>
    </source>
</evidence>
<proteinExistence type="predicted"/>
<evidence type="ECO:0000313" key="5">
    <source>
        <dbReference type="EMBL" id="AQN32139.1"/>
    </source>
</evidence>
<protein>
    <submittedName>
        <fullName evidence="1">Type III restriction endonuclease</fullName>
    </submittedName>
</protein>
<dbReference type="EMBL" id="KX501134">
    <property type="protein sequence ID" value="AQN32075.1"/>
    <property type="molecule type" value="Genomic_DNA"/>
</dbReference>
<name>A0A1Q1PVI0_9VIRU</name>
<evidence type="ECO:0000313" key="1">
    <source>
        <dbReference type="EMBL" id="AQN32075.1"/>
    </source>
</evidence>
<organism evidence="1">
    <name type="scientific">Phage DP-2017a</name>
    <dbReference type="NCBI Taxonomy" id="1955560"/>
    <lineage>
        <taxon>Viruses</taxon>
    </lineage>
</organism>
<dbReference type="EMBL" id="KX501139">
    <property type="protein sequence ID" value="AQN32155.1"/>
    <property type="molecule type" value="Genomic_DNA"/>
</dbReference>